<evidence type="ECO:0000313" key="4">
    <source>
        <dbReference type="Proteomes" id="UP000028013"/>
    </source>
</evidence>
<feature type="domain" description="Outer membrane protein beta-barrel" evidence="2">
    <location>
        <begin position="22"/>
        <end position="205"/>
    </location>
</feature>
<proteinExistence type="predicted"/>
<comment type="caution">
    <text evidence="3">The sequence shown here is derived from an EMBL/GenBank/DDBJ whole genome shotgun (WGS) entry which is preliminary data.</text>
</comment>
<evidence type="ECO:0000313" key="3">
    <source>
        <dbReference type="EMBL" id="KDS50959.1"/>
    </source>
</evidence>
<accession>A0A078S0A5</accession>
<dbReference type="Pfam" id="PF13568">
    <property type="entry name" value="OMP_b-brl_2"/>
    <property type="match status" value="1"/>
</dbReference>
<gene>
    <name evidence="3" type="ORF">M094_0858</name>
</gene>
<dbReference type="InterPro" id="IPR025665">
    <property type="entry name" value="Beta-barrel_OMP_2"/>
</dbReference>
<feature type="signal peptide" evidence="1">
    <location>
        <begin position="1"/>
        <end position="22"/>
    </location>
</feature>
<dbReference type="PROSITE" id="PS51257">
    <property type="entry name" value="PROKAR_LIPOPROTEIN"/>
    <property type="match status" value="1"/>
</dbReference>
<dbReference type="AlphaFoldDB" id="A0A078S0A5"/>
<reference evidence="3 4" key="1">
    <citation type="submission" date="2014-04" db="EMBL/GenBank/DDBJ databases">
        <authorList>
            <person name="Sears C."/>
            <person name="Carroll K."/>
            <person name="Sack B.R."/>
            <person name="Qadri F."/>
            <person name="Myers L.L."/>
            <person name="Chung G.-T."/>
            <person name="Escheverria P."/>
            <person name="Fraser C.M."/>
            <person name="Sadzewicz L."/>
            <person name="Shefchek K.A."/>
            <person name="Tallon L."/>
            <person name="Das S.P."/>
            <person name="Daugherty S."/>
            <person name="Mongodin E.F."/>
        </authorList>
    </citation>
    <scope>NUCLEOTIDE SEQUENCE [LARGE SCALE GENOMIC DNA]</scope>
    <source>
        <strain evidence="3 4">3978 T3 ii</strain>
    </source>
</reference>
<evidence type="ECO:0000256" key="1">
    <source>
        <dbReference type="SAM" id="SignalP"/>
    </source>
</evidence>
<keyword evidence="1" id="KW-0732">Signal</keyword>
<protein>
    <submittedName>
        <fullName evidence="3">Outer membrane beta-barrel domain protein</fullName>
    </submittedName>
</protein>
<evidence type="ECO:0000259" key="2">
    <source>
        <dbReference type="Pfam" id="PF13568"/>
    </source>
</evidence>
<dbReference type="Proteomes" id="UP000028013">
    <property type="component" value="Unassembled WGS sequence"/>
</dbReference>
<dbReference type="EMBL" id="JNHN01000172">
    <property type="protein sequence ID" value="KDS50959.1"/>
    <property type="molecule type" value="Genomic_DNA"/>
</dbReference>
<dbReference type="PATRIC" id="fig|1339349.3.peg.2092"/>
<feature type="chain" id="PRO_5001745135" evidence="1">
    <location>
        <begin position="23"/>
        <end position="233"/>
    </location>
</feature>
<sequence length="233" mass="25978">MNLRTIIIFALLVCACILPLHAQVGEQRHNFAVGVNGGINLNSVSFSPSVKQKNLMGINGGVTARYISEKYFSMICGAQIELNFSQHGWDEYYEDYPTLSYTRTMNYVEIPFLAHLAFGKDRGLQFFIHAGPQIGFLLGDSEKIDGDWDGTVAESYTNITVEQHGKAIDNKFDYGIAGGAGIELRTKAGNFIVEGRYYYALSDFYGSTKKDFFSRSAHGVITAKITYLFDLKK</sequence>
<dbReference type="RefSeq" id="WP_008663316.1">
    <property type="nucleotide sequence ID" value="NZ_JNHN01000172.1"/>
</dbReference>
<name>A0A078S0A5_BACUN</name>
<organism evidence="3 4">
    <name type="scientific">Bacteroides uniformis str. 3978 T3 ii</name>
    <dbReference type="NCBI Taxonomy" id="1339349"/>
    <lineage>
        <taxon>Bacteria</taxon>
        <taxon>Pseudomonadati</taxon>
        <taxon>Bacteroidota</taxon>
        <taxon>Bacteroidia</taxon>
        <taxon>Bacteroidales</taxon>
        <taxon>Bacteroidaceae</taxon>
        <taxon>Bacteroides</taxon>
    </lineage>
</organism>